<keyword evidence="1" id="KW-0732">Signal</keyword>
<organism evidence="2 3">
    <name type="scientific">Priestia taiwanensis</name>
    <dbReference type="NCBI Taxonomy" id="1347902"/>
    <lineage>
        <taxon>Bacteria</taxon>
        <taxon>Bacillati</taxon>
        <taxon>Bacillota</taxon>
        <taxon>Bacilli</taxon>
        <taxon>Bacillales</taxon>
        <taxon>Bacillaceae</taxon>
        <taxon>Priestia</taxon>
    </lineage>
</organism>
<dbReference type="AlphaFoldDB" id="A0A917ARU7"/>
<keyword evidence="3" id="KW-1185">Reference proteome</keyword>
<dbReference type="EMBL" id="BMFK01000001">
    <property type="protein sequence ID" value="GGE70241.1"/>
    <property type="molecule type" value="Genomic_DNA"/>
</dbReference>
<evidence type="ECO:0000256" key="1">
    <source>
        <dbReference type="SAM" id="SignalP"/>
    </source>
</evidence>
<feature type="signal peptide" evidence="1">
    <location>
        <begin position="1"/>
        <end position="20"/>
    </location>
</feature>
<reference evidence="2" key="2">
    <citation type="submission" date="2020-09" db="EMBL/GenBank/DDBJ databases">
        <authorList>
            <person name="Sun Q."/>
            <person name="Zhou Y."/>
        </authorList>
    </citation>
    <scope>NUCLEOTIDE SEQUENCE</scope>
    <source>
        <strain evidence="2">CGMCC 1.12698</strain>
    </source>
</reference>
<evidence type="ECO:0000313" key="2">
    <source>
        <dbReference type="EMBL" id="GGE70241.1"/>
    </source>
</evidence>
<protein>
    <recommendedName>
        <fullName evidence="4">Phr family secreted Rap phosphatase inhibitor</fullName>
    </recommendedName>
</protein>
<name>A0A917ARU7_9BACI</name>
<accession>A0A917ARU7</accession>
<comment type="caution">
    <text evidence="2">The sequence shown here is derived from an EMBL/GenBank/DDBJ whole genome shotgun (WGS) entry which is preliminary data.</text>
</comment>
<gene>
    <name evidence="2" type="ORF">GCM10007140_20220</name>
</gene>
<evidence type="ECO:0000313" key="3">
    <source>
        <dbReference type="Proteomes" id="UP000605259"/>
    </source>
</evidence>
<reference evidence="2" key="1">
    <citation type="journal article" date="2014" name="Int. J. Syst. Evol. Microbiol.">
        <title>Complete genome sequence of Corynebacterium casei LMG S-19264T (=DSM 44701T), isolated from a smear-ripened cheese.</title>
        <authorList>
            <consortium name="US DOE Joint Genome Institute (JGI-PGF)"/>
            <person name="Walter F."/>
            <person name="Albersmeier A."/>
            <person name="Kalinowski J."/>
            <person name="Ruckert C."/>
        </authorList>
    </citation>
    <scope>NUCLEOTIDE SEQUENCE</scope>
    <source>
        <strain evidence="2">CGMCC 1.12698</strain>
    </source>
</reference>
<proteinExistence type="predicted"/>
<dbReference type="Proteomes" id="UP000605259">
    <property type="component" value="Unassembled WGS sequence"/>
</dbReference>
<feature type="chain" id="PRO_5039686706" description="Phr family secreted Rap phosphatase inhibitor" evidence="1">
    <location>
        <begin position="21"/>
        <end position="42"/>
    </location>
</feature>
<sequence>MKKVSMFLLLSFALIVSTNAGDVFTQNGGLGGVHPPEVGKEK</sequence>
<evidence type="ECO:0008006" key="4">
    <source>
        <dbReference type="Google" id="ProtNLM"/>
    </source>
</evidence>
<dbReference type="RefSeq" id="WP_268235135.1">
    <property type="nucleotide sequence ID" value="NZ_BMFK01000001.1"/>
</dbReference>